<organism evidence="2 3">
    <name type="scientific">Celeribacter halophilus</name>
    <dbReference type="NCBI Taxonomy" id="576117"/>
    <lineage>
        <taxon>Bacteria</taxon>
        <taxon>Pseudomonadati</taxon>
        <taxon>Pseudomonadota</taxon>
        <taxon>Alphaproteobacteria</taxon>
        <taxon>Rhodobacterales</taxon>
        <taxon>Roseobacteraceae</taxon>
        <taxon>Celeribacter</taxon>
    </lineage>
</organism>
<dbReference type="Proteomes" id="UP001169823">
    <property type="component" value="Unassembled WGS sequence"/>
</dbReference>
<protein>
    <submittedName>
        <fullName evidence="2">Uncharacterized protein</fullName>
    </submittedName>
</protein>
<feature type="region of interest" description="Disordered" evidence="1">
    <location>
        <begin position="1"/>
        <end position="20"/>
    </location>
</feature>
<dbReference type="EMBL" id="JAUOPJ010000003">
    <property type="protein sequence ID" value="MDO6456386.1"/>
    <property type="molecule type" value="Genomic_DNA"/>
</dbReference>
<accession>A0AAW7XPV6</accession>
<dbReference type="AlphaFoldDB" id="A0AAW7XPV6"/>
<dbReference type="RefSeq" id="WP_303481151.1">
    <property type="nucleotide sequence ID" value="NZ_JAUOPJ010000003.1"/>
</dbReference>
<dbReference type="NCBIfam" id="NF045477">
    <property type="entry name" value="LPO_1073_dom"/>
    <property type="match status" value="1"/>
</dbReference>
<reference evidence="2" key="1">
    <citation type="submission" date="2023-07" db="EMBL/GenBank/DDBJ databases">
        <title>Genome content predicts the carbon catabolic preferences of heterotrophic bacteria.</title>
        <authorList>
            <person name="Gralka M."/>
        </authorList>
    </citation>
    <scope>NUCLEOTIDE SEQUENCE</scope>
    <source>
        <strain evidence="2">I2M02</strain>
    </source>
</reference>
<evidence type="ECO:0000256" key="1">
    <source>
        <dbReference type="SAM" id="MobiDB-lite"/>
    </source>
</evidence>
<dbReference type="InterPro" id="IPR053773">
    <property type="entry name" value="Vpar_1526-like"/>
</dbReference>
<proteinExistence type="predicted"/>
<name>A0AAW7XPV6_9RHOB</name>
<sequence length="341" mass="38262">MTRSSQSQKSGDNSTNTQITTQNNYGLTYDEVRQAALDVFKANFYDLHALAKEVAEDRARAITEETLERIFENNQEAVSNFSDPDIAAALLEAQKSYARSGDEEAKNILVELLAQRTQSRAREPKNILLNEAIRKIELLGPDEIELIGILHVVIRMPFQDGNPKKICDSLTKTCDWVSAALPIHEIDEKISILEYTGVLNVRAGTRKPFHEGLYLSAPNTLTKGISTQIFDISNISNDMKNTLWFPYAEEGDQERFAVKPESIDQLPQSGWSDKQVQELRRLNKEAKMNISEVQELLVSRVPNYEKVANFRDNGKIKSVEFSPVGVLIAEAIPAPDPREGA</sequence>
<evidence type="ECO:0000313" key="2">
    <source>
        <dbReference type="EMBL" id="MDO6456386.1"/>
    </source>
</evidence>
<comment type="caution">
    <text evidence="2">The sequence shown here is derived from an EMBL/GenBank/DDBJ whole genome shotgun (WGS) entry which is preliminary data.</text>
</comment>
<gene>
    <name evidence="2" type="ORF">Q4494_04785</name>
</gene>
<evidence type="ECO:0000313" key="3">
    <source>
        <dbReference type="Proteomes" id="UP001169823"/>
    </source>
</evidence>
<feature type="compositionally biased region" description="Polar residues" evidence="1">
    <location>
        <begin position="1"/>
        <end position="12"/>
    </location>
</feature>